<accession>A0ABV9F851</accession>
<evidence type="ECO:0000259" key="2">
    <source>
        <dbReference type="Pfam" id="PF08327"/>
    </source>
</evidence>
<dbReference type="RefSeq" id="WP_378092073.1">
    <property type="nucleotide sequence ID" value="NZ_JBHSEP010000001.1"/>
</dbReference>
<sequence length="142" mass="16298">MSNRIVERKMFIEAKPGTVFSYFTEAGKLCQWLGKQATVEPEERGEIRIDMNGRDKIVGTFKAIEPFERIVFTWGWVDSAIHPPGSSWVEITLTPHGDGTWLCLNHTSVPESERECHQDNWIRNLLRLQEILSDRASIERGA</sequence>
<dbReference type="Gene3D" id="3.30.530.20">
    <property type="match status" value="1"/>
</dbReference>
<dbReference type="EMBL" id="JBHSEP010000001">
    <property type="protein sequence ID" value="MFC4597205.1"/>
    <property type="molecule type" value="Genomic_DNA"/>
</dbReference>
<dbReference type="SUPFAM" id="SSF55961">
    <property type="entry name" value="Bet v1-like"/>
    <property type="match status" value="1"/>
</dbReference>
<keyword evidence="4" id="KW-1185">Reference proteome</keyword>
<evidence type="ECO:0000313" key="3">
    <source>
        <dbReference type="EMBL" id="MFC4597205.1"/>
    </source>
</evidence>
<comment type="similarity">
    <text evidence="1">Belongs to the AHA1 family.</text>
</comment>
<evidence type="ECO:0000256" key="1">
    <source>
        <dbReference type="ARBA" id="ARBA00006817"/>
    </source>
</evidence>
<comment type="caution">
    <text evidence="3">The sequence shown here is derived from an EMBL/GenBank/DDBJ whole genome shotgun (WGS) entry which is preliminary data.</text>
</comment>
<organism evidence="3 4">
    <name type="scientific">Cohnella hongkongensis</name>
    <dbReference type="NCBI Taxonomy" id="178337"/>
    <lineage>
        <taxon>Bacteria</taxon>
        <taxon>Bacillati</taxon>
        <taxon>Bacillota</taxon>
        <taxon>Bacilli</taxon>
        <taxon>Bacillales</taxon>
        <taxon>Paenibacillaceae</taxon>
        <taxon>Cohnella</taxon>
    </lineage>
</organism>
<dbReference type="Pfam" id="PF08327">
    <property type="entry name" value="AHSA1"/>
    <property type="match status" value="1"/>
</dbReference>
<dbReference type="InterPro" id="IPR013538">
    <property type="entry name" value="ASHA1/2-like_C"/>
</dbReference>
<dbReference type="InterPro" id="IPR023393">
    <property type="entry name" value="START-like_dom_sf"/>
</dbReference>
<gene>
    <name evidence="3" type="ORF">ACFO3S_03040</name>
</gene>
<feature type="domain" description="Activator of Hsp90 ATPase homologue 1/2-like C-terminal" evidence="2">
    <location>
        <begin position="14"/>
        <end position="132"/>
    </location>
</feature>
<dbReference type="Proteomes" id="UP001596028">
    <property type="component" value="Unassembled WGS sequence"/>
</dbReference>
<evidence type="ECO:0000313" key="4">
    <source>
        <dbReference type="Proteomes" id="UP001596028"/>
    </source>
</evidence>
<dbReference type="CDD" id="cd07814">
    <property type="entry name" value="SRPBCC_CalC_Aha1-like"/>
    <property type="match status" value="1"/>
</dbReference>
<name>A0ABV9F851_9BACL</name>
<protein>
    <submittedName>
        <fullName evidence="3">SRPBCC domain-containing protein</fullName>
    </submittedName>
</protein>
<proteinExistence type="inferred from homology"/>
<reference evidence="4" key="1">
    <citation type="journal article" date="2019" name="Int. J. Syst. Evol. Microbiol.">
        <title>The Global Catalogue of Microorganisms (GCM) 10K type strain sequencing project: providing services to taxonomists for standard genome sequencing and annotation.</title>
        <authorList>
            <consortium name="The Broad Institute Genomics Platform"/>
            <consortium name="The Broad Institute Genome Sequencing Center for Infectious Disease"/>
            <person name="Wu L."/>
            <person name="Ma J."/>
        </authorList>
    </citation>
    <scope>NUCLEOTIDE SEQUENCE [LARGE SCALE GENOMIC DNA]</scope>
    <source>
        <strain evidence="4">CCUG 49571</strain>
    </source>
</reference>